<evidence type="ECO:0000256" key="14">
    <source>
        <dbReference type="SAM" id="Coils"/>
    </source>
</evidence>
<dbReference type="InterPro" id="IPR050131">
    <property type="entry name" value="Peptidase_S8_subtilisin-like"/>
</dbReference>
<comment type="cofactor">
    <cofactor evidence="1">
        <name>Ca(2+)</name>
        <dbReference type="ChEBI" id="CHEBI:29108"/>
    </cofactor>
</comment>
<evidence type="ECO:0000256" key="1">
    <source>
        <dbReference type="ARBA" id="ARBA00001913"/>
    </source>
</evidence>
<dbReference type="CDD" id="cd02133">
    <property type="entry name" value="PA_C5a_like"/>
    <property type="match status" value="1"/>
</dbReference>
<evidence type="ECO:0000256" key="5">
    <source>
        <dbReference type="ARBA" id="ARBA00022525"/>
    </source>
</evidence>
<evidence type="ECO:0000256" key="12">
    <source>
        <dbReference type="PROSITE-ProRule" id="PRU01240"/>
    </source>
</evidence>
<keyword evidence="14" id="KW-0175">Coiled coil</keyword>
<keyword evidence="10 12" id="KW-0720">Serine protease</keyword>
<keyword evidence="5" id="KW-0964">Secreted</keyword>
<evidence type="ECO:0000259" key="19">
    <source>
        <dbReference type="Pfam" id="PF06280"/>
    </source>
</evidence>
<comment type="subcellular location">
    <subcellularLocation>
        <location evidence="2">Secreted</location>
    </subcellularLocation>
</comment>
<evidence type="ECO:0000313" key="21">
    <source>
        <dbReference type="Proteomes" id="UP001232343"/>
    </source>
</evidence>
<feature type="domain" description="PA" evidence="17">
    <location>
        <begin position="427"/>
        <end position="506"/>
    </location>
</feature>
<feature type="active site" description="Charge relay system" evidence="12">
    <location>
        <position position="185"/>
    </location>
</feature>
<feature type="domain" description="Peptidase S8/S53" evidence="16">
    <location>
        <begin position="176"/>
        <end position="635"/>
    </location>
</feature>
<evidence type="ECO:0000259" key="18">
    <source>
        <dbReference type="Pfam" id="PF05922"/>
    </source>
</evidence>
<evidence type="ECO:0000256" key="11">
    <source>
        <dbReference type="ARBA" id="ARBA00022837"/>
    </source>
</evidence>
<name>A0ABU0D390_9BACI</name>
<evidence type="ECO:0000259" key="16">
    <source>
        <dbReference type="Pfam" id="PF00082"/>
    </source>
</evidence>
<feature type="active site" description="Charge relay system" evidence="12">
    <location>
        <position position="251"/>
    </location>
</feature>
<gene>
    <name evidence="20" type="ORF">J2S14_001683</name>
</gene>
<dbReference type="SUPFAM" id="SSF52743">
    <property type="entry name" value="Subtilisin-like"/>
    <property type="match status" value="1"/>
</dbReference>
<dbReference type="CDD" id="cd07475">
    <property type="entry name" value="Peptidases_S8_C5a_Peptidase"/>
    <property type="match status" value="1"/>
</dbReference>
<evidence type="ECO:0000256" key="3">
    <source>
        <dbReference type="ARBA" id="ARBA00011073"/>
    </source>
</evidence>
<keyword evidence="9 12" id="KW-0378">Hydrolase</keyword>
<feature type="domain" description="Inhibitor I9" evidence="18">
    <location>
        <begin position="55"/>
        <end position="142"/>
    </location>
</feature>
<dbReference type="Gene3D" id="2.60.40.4070">
    <property type="match status" value="1"/>
</dbReference>
<evidence type="ECO:0000256" key="7">
    <source>
        <dbReference type="ARBA" id="ARBA00022729"/>
    </source>
</evidence>
<dbReference type="Pfam" id="PF06280">
    <property type="entry name" value="fn3_5"/>
    <property type="match status" value="1"/>
</dbReference>
<feature type="active site" description="Charge relay system" evidence="12">
    <location>
        <position position="576"/>
    </location>
</feature>
<sequence length="1221" mass="132991">MFKRSAILLFIFLLTFGNLSFANEATLPKNAQKKLLPKTEVVKETVDLNEEQRVIVELKEEAPIEIATKKGVKFDKLDKVQKKQLEKDAKAQQKAVKEKIKEKKVQAKYLKEFTTVVNGFSAEIKHKDIALIKSLPEVKSVHIVNEYERPIATPEMKYSKELVEAQKAWRDYGFKGEGMVVGIIDTGIDPSHHDMVLSDSSTAKLTEQKVNEVVTENGLPGKFYTEKVPYGYNYMDDNNEIREIHAEASMHGMHVAGTVGANGDEDNGGILGIAPETQLLALKVFGNDPEMQSTFGDIYIKAIDDAIKLGVDVLNMSLGSTAGFVDPESPEQQAVKRAVENGVLMSISAGNSALFADGYFYPLASNPDYGVSGSPGVSYDSLQVASFENSFMQVDELQYTIDSAEGSAAFLSASKTHPNDFVQKTFEVVEAGIGAPEDFKGKDVKGKFAIVQRGVLAFTDKALNAQAAGAEGVIIYNNADGIVNMATDDAINIPQLFMLKSDGDKLAAALKSGQAVTVTFNGKTTKIDNPSAGQMSDFSSWGLTPDLDFKPEITAPGGQILSTLNDNKYGLMSGTSMAAPHVSGGGALILQRVEEEFGLQNSDRILRAKNLLMNTAKPVEFDEGQKVSPRRQGAGLMQLHAALSTPVMVTEAKTKEAKVALKQVTENKVTFELVAENFSDQDATYDVKANVQTDAFAKVGSDVVVAPNLIGALNLDQYADVTVNGEEVSSVTVPAKGTANISVTVDVSAIDATLASSFTNGYWLEGFVTLTDPTDTNPELSVPYVGFKGEWDKAPIFDKPLWDGDTYYGYTGVVTSQGKDNYGFLGEDLNTGDIDPKKISFSPNGDGTQDDALIILSFLRNAKEVKFNVLDANEKVVRTITTESFVKKNYYDGGKAPMYSLSASRIWDGKINGKQAPEGNYYLQASAVIDFPGAKWQSINIPVLLDVTAPEVNASLNAETQKVTVEANDNGSGLAYWDILVDGKSILDKPYTAGETEHQLTKRLSPEQTLTVVAVDYAGNKTEAAVSEGKDVTVPDLHLLTPEFLGVASKSDIVFSGYVKDKSGVKEVTVDGQKAKLTYNAEKDQYDFSITLKYKKDGYYQAKIRAVDNAGNDTEIARYFFVDTTKAKLKVKAKNNVEEDTITVSADITDNFDAIRLYVNGSEVFKNELSEPYSMKEFKRTIDGIELQLEEGNNAFEFKVVDLAGNETVEKVTIKKKSKKK</sequence>
<keyword evidence="11" id="KW-0106">Calcium</keyword>
<dbReference type="SUPFAM" id="SSF52025">
    <property type="entry name" value="PA domain"/>
    <property type="match status" value="1"/>
</dbReference>
<evidence type="ECO:0000256" key="9">
    <source>
        <dbReference type="ARBA" id="ARBA00022801"/>
    </source>
</evidence>
<evidence type="ECO:0000313" key="20">
    <source>
        <dbReference type="EMBL" id="MDQ0342869.1"/>
    </source>
</evidence>
<comment type="similarity">
    <text evidence="3 12 13">Belongs to the peptidase S8 family.</text>
</comment>
<dbReference type="GO" id="GO:0016787">
    <property type="term" value="F:hydrolase activity"/>
    <property type="evidence" value="ECO:0007669"/>
    <property type="project" value="UniProtKB-KW"/>
</dbReference>
<dbReference type="EC" id="3.4.21.96" evidence="20"/>
<evidence type="ECO:0000259" key="17">
    <source>
        <dbReference type="Pfam" id="PF02225"/>
    </source>
</evidence>
<dbReference type="Gene3D" id="3.40.50.200">
    <property type="entry name" value="Peptidase S8/S53 domain"/>
    <property type="match status" value="1"/>
</dbReference>
<evidence type="ECO:0000256" key="6">
    <source>
        <dbReference type="ARBA" id="ARBA00022670"/>
    </source>
</evidence>
<feature type="domain" description="C5a peptidase/Subtilisin-like protease SBT2-like Fn3-like" evidence="19">
    <location>
        <begin position="659"/>
        <end position="785"/>
    </location>
</feature>
<dbReference type="Proteomes" id="UP001232343">
    <property type="component" value="Unassembled WGS sequence"/>
</dbReference>
<feature type="signal peptide" evidence="15">
    <location>
        <begin position="1"/>
        <end position="22"/>
    </location>
</feature>
<keyword evidence="6 12" id="KW-0645">Protease</keyword>
<dbReference type="PANTHER" id="PTHR43806:SF11">
    <property type="entry name" value="CEREVISIN-RELATED"/>
    <property type="match status" value="1"/>
</dbReference>
<evidence type="ECO:0000256" key="8">
    <source>
        <dbReference type="ARBA" id="ARBA00022737"/>
    </source>
</evidence>
<keyword evidence="21" id="KW-1185">Reference proteome</keyword>
<dbReference type="InterPro" id="IPR046450">
    <property type="entry name" value="PA_dom_sf"/>
</dbReference>
<feature type="chain" id="PRO_5045765664" evidence="15">
    <location>
        <begin position="23"/>
        <end position="1221"/>
    </location>
</feature>
<dbReference type="Pfam" id="PF00082">
    <property type="entry name" value="Peptidase_S8"/>
    <property type="match status" value="1"/>
</dbReference>
<dbReference type="PROSITE" id="PS00138">
    <property type="entry name" value="SUBTILASE_SER"/>
    <property type="match status" value="1"/>
</dbReference>
<dbReference type="PROSITE" id="PS51892">
    <property type="entry name" value="SUBTILASE"/>
    <property type="match status" value="1"/>
</dbReference>
<dbReference type="InterPro" id="IPR015500">
    <property type="entry name" value="Peptidase_S8_subtilisin-rel"/>
</dbReference>
<evidence type="ECO:0000256" key="15">
    <source>
        <dbReference type="SAM" id="SignalP"/>
    </source>
</evidence>
<keyword evidence="8" id="KW-0677">Repeat</keyword>
<dbReference type="InterPro" id="IPR000209">
    <property type="entry name" value="Peptidase_S8/S53_dom"/>
</dbReference>
<dbReference type="InterPro" id="IPR010259">
    <property type="entry name" value="S8pro/Inhibitor_I9"/>
</dbReference>
<evidence type="ECO:0000256" key="4">
    <source>
        <dbReference type="ARBA" id="ARBA00022512"/>
    </source>
</evidence>
<dbReference type="InterPro" id="IPR034216">
    <property type="entry name" value="C5a_Peptidase"/>
</dbReference>
<dbReference type="Pfam" id="PF05922">
    <property type="entry name" value="Inhibitor_I9"/>
    <property type="match status" value="1"/>
</dbReference>
<dbReference type="InterPro" id="IPR010435">
    <property type="entry name" value="C5a/SBT2-like_Fn3"/>
</dbReference>
<evidence type="ECO:0000256" key="2">
    <source>
        <dbReference type="ARBA" id="ARBA00004613"/>
    </source>
</evidence>
<feature type="coiled-coil region" evidence="14">
    <location>
        <begin position="41"/>
        <end position="102"/>
    </location>
</feature>
<reference evidence="20 21" key="1">
    <citation type="submission" date="2023-07" db="EMBL/GenBank/DDBJ databases">
        <title>Genomic Encyclopedia of Type Strains, Phase IV (KMG-IV): sequencing the most valuable type-strain genomes for metagenomic binning, comparative biology and taxonomic classification.</title>
        <authorList>
            <person name="Goeker M."/>
        </authorList>
    </citation>
    <scope>NUCLEOTIDE SEQUENCE [LARGE SCALE GENOMIC DNA]</scope>
    <source>
        <strain evidence="20 21">DSM 27848</strain>
    </source>
</reference>
<comment type="caution">
    <text evidence="20">The sequence shown here is derived from an EMBL/GenBank/DDBJ whole genome shotgun (WGS) entry which is preliminary data.</text>
</comment>
<dbReference type="InterPro" id="IPR023828">
    <property type="entry name" value="Peptidase_S8_Ser-AS"/>
</dbReference>
<dbReference type="Gene3D" id="2.60.40.1710">
    <property type="entry name" value="Subtilisin-like superfamily"/>
    <property type="match status" value="1"/>
</dbReference>
<dbReference type="InterPro" id="IPR036852">
    <property type="entry name" value="Peptidase_S8/S53_dom_sf"/>
</dbReference>
<evidence type="ECO:0000256" key="10">
    <source>
        <dbReference type="ARBA" id="ARBA00022825"/>
    </source>
</evidence>
<dbReference type="InterPro" id="IPR003137">
    <property type="entry name" value="PA_domain"/>
</dbReference>
<dbReference type="PRINTS" id="PR00723">
    <property type="entry name" value="SUBTILISIN"/>
</dbReference>
<protein>
    <submittedName>
        <fullName evidence="20">Lactocepin</fullName>
        <ecNumber evidence="20">3.4.21.96</ecNumber>
    </submittedName>
</protein>
<dbReference type="PROSITE" id="PS00136">
    <property type="entry name" value="SUBTILASE_ASP"/>
    <property type="match status" value="1"/>
</dbReference>
<keyword evidence="4" id="KW-0134">Cell wall</keyword>
<dbReference type="EMBL" id="JAUSUO010000003">
    <property type="protein sequence ID" value="MDQ0342869.1"/>
    <property type="molecule type" value="Genomic_DNA"/>
</dbReference>
<dbReference type="Gene3D" id="2.60.40.10">
    <property type="entry name" value="Immunoglobulins"/>
    <property type="match status" value="3"/>
</dbReference>
<keyword evidence="7 15" id="KW-0732">Signal</keyword>
<dbReference type="InterPro" id="IPR023827">
    <property type="entry name" value="Peptidase_S8_Asp-AS"/>
</dbReference>
<evidence type="ECO:0000256" key="13">
    <source>
        <dbReference type="RuleBase" id="RU003355"/>
    </source>
</evidence>
<accession>A0ABU0D390</accession>
<proteinExistence type="inferred from homology"/>
<dbReference type="InterPro" id="IPR022398">
    <property type="entry name" value="Peptidase_S8_His-AS"/>
</dbReference>
<dbReference type="Pfam" id="PF02225">
    <property type="entry name" value="PA"/>
    <property type="match status" value="1"/>
</dbReference>
<dbReference type="RefSeq" id="WP_244681562.1">
    <property type="nucleotide sequence ID" value="NZ_JALIRM010000006.1"/>
</dbReference>
<dbReference type="Gene3D" id="3.50.30.30">
    <property type="match status" value="1"/>
</dbReference>
<dbReference type="InterPro" id="IPR013783">
    <property type="entry name" value="Ig-like_fold"/>
</dbReference>
<organism evidence="20 21">
    <name type="scientific">Lederbergia wuyishanensis</name>
    <dbReference type="NCBI Taxonomy" id="1347903"/>
    <lineage>
        <taxon>Bacteria</taxon>
        <taxon>Bacillati</taxon>
        <taxon>Bacillota</taxon>
        <taxon>Bacilli</taxon>
        <taxon>Bacillales</taxon>
        <taxon>Bacillaceae</taxon>
        <taxon>Lederbergia</taxon>
    </lineage>
</organism>
<dbReference type="PANTHER" id="PTHR43806">
    <property type="entry name" value="PEPTIDASE S8"/>
    <property type="match status" value="1"/>
</dbReference>
<dbReference type="PROSITE" id="PS00137">
    <property type="entry name" value="SUBTILASE_HIS"/>
    <property type="match status" value="1"/>
</dbReference>